<proteinExistence type="inferred from homology"/>
<evidence type="ECO:0000256" key="1">
    <source>
        <dbReference type="ARBA" id="ARBA00004496"/>
    </source>
</evidence>
<dbReference type="Pfam" id="PF01588">
    <property type="entry name" value="tRNA_bind"/>
    <property type="match status" value="1"/>
</dbReference>
<dbReference type="GO" id="GO:0005524">
    <property type="term" value="F:ATP binding"/>
    <property type="evidence" value="ECO:0007669"/>
    <property type="project" value="UniProtKB-UniRule"/>
</dbReference>
<evidence type="ECO:0000256" key="10">
    <source>
        <dbReference type="ARBA" id="ARBA00022842"/>
    </source>
</evidence>
<dbReference type="InterPro" id="IPR012340">
    <property type="entry name" value="NA-bd_OB-fold"/>
</dbReference>
<dbReference type="SUPFAM" id="SSF54991">
    <property type="entry name" value="Anticodon-binding domain of PheRS"/>
    <property type="match status" value="1"/>
</dbReference>
<keyword evidence="4 15" id="KW-0963">Cytoplasm</keyword>
<dbReference type="InterPro" id="IPR036690">
    <property type="entry name" value="Fdx_antiC-bd_sf"/>
</dbReference>
<evidence type="ECO:0000256" key="6">
    <source>
        <dbReference type="ARBA" id="ARBA00022598"/>
    </source>
</evidence>
<comment type="catalytic activity">
    <reaction evidence="14 15">
        <text>tRNA(Phe) + L-phenylalanine + ATP = L-phenylalanyl-tRNA(Phe) + AMP + diphosphate + H(+)</text>
        <dbReference type="Rhea" id="RHEA:19413"/>
        <dbReference type="Rhea" id="RHEA-COMP:9668"/>
        <dbReference type="Rhea" id="RHEA-COMP:9699"/>
        <dbReference type="ChEBI" id="CHEBI:15378"/>
        <dbReference type="ChEBI" id="CHEBI:30616"/>
        <dbReference type="ChEBI" id="CHEBI:33019"/>
        <dbReference type="ChEBI" id="CHEBI:58095"/>
        <dbReference type="ChEBI" id="CHEBI:78442"/>
        <dbReference type="ChEBI" id="CHEBI:78531"/>
        <dbReference type="ChEBI" id="CHEBI:456215"/>
        <dbReference type="EC" id="6.1.1.20"/>
    </reaction>
</comment>
<dbReference type="Gene3D" id="3.30.70.380">
    <property type="entry name" value="Ferrodoxin-fold anticodon-binding domain"/>
    <property type="match status" value="1"/>
</dbReference>
<dbReference type="FunFam" id="3.30.70.380:FF:000001">
    <property type="entry name" value="Phenylalanine--tRNA ligase beta subunit"/>
    <property type="match status" value="1"/>
</dbReference>
<dbReference type="SUPFAM" id="SSF50249">
    <property type="entry name" value="Nucleic acid-binding proteins"/>
    <property type="match status" value="1"/>
</dbReference>
<evidence type="ECO:0000256" key="4">
    <source>
        <dbReference type="ARBA" id="ARBA00022490"/>
    </source>
</evidence>
<dbReference type="InterPro" id="IPR041616">
    <property type="entry name" value="PheRS_beta_core"/>
</dbReference>
<dbReference type="InterPro" id="IPR005146">
    <property type="entry name" value="B3/B4_tRNA-bd"/>
</dbReference>
<evidence type="ECO:0000256" key="11">
    <source>
        <dbReference type="ARBA" id="ARBA00022884"/>
    </source>
</evidence>
<feature type="domain" description="FDX-ACB" evidence="18">
    <location>
        <begin position="718"/>
        <end position="811"/>
    </location>
</feature>
<dbReference type="GO" id="GO:0004826">
    <property type="term" value="F:phenylalanine-tRNA ligase activity"/>
    <property type="evidence" value="ECO:0007669"/>
    <property type="project" value="UniProtKB-UniRule"/>
</dbReference>
<keyword evidence="9 15" id="KW-0067">ATP-binding</keyword>
<evidence type="ECO:0000256" key="14">
    <source>
        <dbReference type="ARBA" id="ARBA00049255"/>
    </source>
</evidence>
<evidence type="ECO:0000256" key="7">
    <source>
        <dbReference type="ARBA" id="ARBA00022723"/>
    </source>
</evidence>
<comment type="caution">
    <text evidence="20">The sequence shown here is derived from an EMBL/GenBank/DDBJ whole genome shotgun (WGS) entry which is preliminary data.</text>
</comment>
<dbReference type="PANTHER" id="PTHR10947:SF0">
    <property type="entry name" value="PHENYLALANINE--TRNA LIGASE BETA SUBUNIT"/>
    <property type="match status" value="1"/>
</dbReference>
<dbReference type="PROSITE" id="PS51447">
    <property type="entry name" value="FDX_ACB"/>
    <property type="match status" value="1"/>
</dbReference>
<dbReference type="Pfam" id="PF03147">
    <property type="entry name" value="FDX-ACB"/>
    <property type="match status" value="1"/>
</dbReference>
<dbReference type="SMART" id="SM00896">
    <property type="entry name" value="FDX-ACB"/>
    <property type="match status" value="1"/>
</dbReference>
<evidence type="ECO:0000259" key="18">
    <source>
        <dbReference type="PROSITE" id="PS51447"/>
    </source>
</evidence>
<dbReference type="Pfam" id="PF17759">
    <property type="entry name" value="tRNA_synthFbeta"/>
    <property type="match status" value="1"/>
</dbReference>
<keyword evidence="7 15" id="KW-0479">Metal-binding</keyword>
<feature type="domain" description="TRNA-binding" evidence="17">
    <location>
        <begin position="49"/>
        <end position="162"/>
    </location>
</feature>
<dbReference type="Pfam" id="PF03484">
    <property type="entry name" value="B5"/>
    <property type="match status" value="1"/>
</dbReference>
<keyword evidence="10 15" id="KW-0460">Magnesium</keyword>
<comment type="subunit">
    <text evidence="3 15">Tetramer of two alpha and two beta subunits.</text>
</comment>
<comment type="subcellular location">
    <subcellularLocation>
        <location evidence="1 15">Cytoplasm</location>
    </subcellularLocation>
</comment>
<feature type="binding site" evidence="15">
    <location>
        <position position="484"/>
    </location>
    <ligand>
        <name>Mg(2+)</name>
        <dbReference type="ChEBI" id="CHEBI:18420"/>
        <note>shared with alpha subunit</note>
    </ligand>
</feature>
<keyword evidence="5 16" id="KW-0820">tRNA-binding</keyword>
<dbReference type="GO" id="GO:0000049">
    <property type="term" value="F:tRNA binding"/>
    <property type="evidence" value="ECO:0007669"/>
    <property type="project" value="UniProtKB-UniRule"/>
</dbReference>
<evidence type="ECO:0000259" key="17">
    <source>
        <dbReference type="PROSITE" id="PS50886"/>
    </source>
</evidence>
<evidence type="ECO:0000256" key="9">
    <source>
        <dbReference type="ARBA" id="ARBA00022840"/>
    </source>
</evidence>
<feature type="binding site" evidence="15">
    <location>
        <position position="475"/>
    </location>
    <ligand>
        <name>Mg(2+)</name>
        <dbReference type="ChEBI" id="CHEBI:18420"/>
        <note>shared with alpha subunit</note>
    </ligand>
</feature>
<evidence type="ECO:0000256" key="16">
    <source>
        <dbReference type="PROSITE-ProRule" id="PRU00209"/>
    </source>
</evidence>
<feature type="binding site" evidence="15">
    <location>
        <position position="485"/>
    </location>
    <ligand>
        <name>Mg(2+)</name>
        <dbReference type="ChEBI" id="CHEBI:18420"/>
        <note>shared with alpha subunit</note>
    </ligand>
</feature>
<keyword evidence="6 15" id="KW-0436">Ligase</keyword>
<dbReference type="InterPro" id="IPR009061">
    <property type="entry name" value="DNA-bd_dom_put_sf"/>
</dbReference>
<dbReference type="Proteomes" id="UP000198711">
    <property type="component" value="Unassembled WGS sequence"/>
</dbReference>
<evidence type="ECO:0000256" key="2">
    <source>
        <dbReference type="ARBA" id="ARBA00008653"/>
    </source>
</evidence>
<dbReference type="InterPro" id="IPR004532">
    <property type="entry name" value="Phe-tRNA-ligase_IIc_bsu_bact"/>
</dbReference>
<dbReference type="InterPro" id="IPR020825">
    <property type="entry name" value="Phe-tRNA_synthase-like_B3/B4"/>
</dbReference>
<dbReference type="GO" id="GO:0006432">
    <property type="term" value="P:phenylalanyl-tRNA aminoacylation"/>
    <property type="evidence" value="ECO:0007669"/>
    <property type="project" value="UniProtKB-UniRule"/>
</dbReference>
<evidence type="ECO:0000256" key="5">
    <source>
        <dbReference type="ARBA" id="ARBA00022555"/>
    </source>
</evidence>
<dbReference type="InterPro" id="IPR005121">
    <property type="entry name" value="Fdx_antiC-bd"/>
</dbReference>
<dbReference type="RefSeq" id="WP_092723767.1">
    <property type="nucleotide sequence ID" value="NZ_FNNO01000007.1"/>
</dbReference>
<evidence type="ECO:0000256" key="8">
    <source>
        <dbReference type="ARBA" id="ARBA00022741"/>
    </source>
</evidence>
<evidence type="ECO:0000313" key="20">
    <source>
        <dbReference type="EMBL" id="SDW94637.1"/>
    </source>
</evidence>
<reference evidence="20 21" key="1">
    <citation type="submission" date="2016-10" db="EMBL/GenBank/DDBJ databases">
        <authorList>
            <person name="Varghese N."/>
            <person name="Submissions S."/>
        </authorList>
    </citation>
    <scope>NUCLEOTIDE SEQUENCE [LARGE SCALE GENOMIC DNA]</scope>
    <source>
        <strain evidence="20 21">DSM 25353</strain>
    </source>
</reference>
<dbReference type="SUPFAM" id="SSF56037">
    <property type="entry name" value="PheT/TilS domain"/>
    <property type="match status" value="1"/>
</dbReference>
<dbReference type="HAMAP" id="MF_00283">
    <property type="entry name" value="Phe_tRNA_synth_beta1"/>
    <property type="match status" value="1"/>
</dbReference>
<dbReference type="NCBIfam" id="NF045760">
    <property type="entry name" value="YtpR"/>
    <property type="match status" value="1"/>
</dbReference>
<dbReference type="AlphaFoldDB" id="A0A8X8ICP2"/>
<name>A0A8X8ICP2_9BACT</name>
<evidence type="ECO:0000259" key="19">
    <source>
        <dbReference type="PROSITE" id="PS51483"/>
    </source>
</evidence>
<organism evidence="20 21">
    <name type="scientific">Hydrobacter penzbergensis</name>
    <dbReference type="NCBI Taxonomy" id="1235997"/>
    <lineage>
        <taxon>Bacteria</taxon>
        <taxon>Pseudomonadati</taxon>
        <taxon>Bacteroidota</taxon>
        <taxon>Chitinophagia</taxon>
        <taxon>Chitinophagales</taxon>
        <taxon>Chitinophagaceae</taxon>
        <taxon>Hydrobacter</taxon>
    </lineage>
</organism>
<dbReference type="InterPro" id="IPR002547">
    <property type="entry name" value="tRNA-bd_dom"/>
</dbReference>
<dbReference type="EMBL" id="FNNO01000007">
    <property type="protein sequence ID" value="SDW94637.1"/>
    <property type="molecule type" value="Genomic_DNA"/>
</dbReference>
<dbReference type="Gene3D" id="2.40.50.140">
    <property type="entry name" value="Nucleic acid-binding proteins"/>
    <property type="match status" value="1"/>
</dbReference>
<dbReference type="SUPFAM" id="SSF55681">
    <property type="entry name" value="Class II aaRS and biotin synthetases"/>
    <property type="match status" value="1"/>
</dbReference>
<dbReference type="InterPro" id="IPR045060">
    <property type="entry name" value="Phe-tRNA-ligase_IIc_bsu"/>
</dbReference>
<dbReference type="FunFam" id="2.40.50.140:FF:000045">
    <property type="entry name" value="Phenylalanine--tRNA ligase beta subunit"/>
    <property type="match status" value="1"/>
</dbReference>
<keyword evidence="13 15" id="KW-0030">Aminoacyl-tRNA synthetase</keyword>
<dbReference type="Gene3D" id="3.50.40.10">
    <property type="entry name" value="Phenylalanyl-trna Synthetase, Chain B, domain 3"/>
    <property type="match status" value="1"/>
</dbReference>
<keyword evidence="11 16" id="KW-0694">RNA-binding</keyword>
<evidence type="ECO:0000256" key="15">
    <source>
        <dbReference type="HAMAP-Rule" id="MF_00283"/>
    </source>
</evidence>
<dbReference type="SMART" id="SM00873">
    <property type="entry name" value="B3_4"/>
    <property type="match status" value="1"/>
</dbReference>
<sequence length="812" mass="89259">MTISYNWLSEYLPISEVGMAEILAPEKLAKILTSIGLEVESMERHERVKGGLQGLVIGEVLTCEPHPNADKLKITTVNTGEPAPLQIVCGAANVAAGQKVVVATVGTTIYPATGEPLTMRVAKIRGVESYGMICAEDEIGLGTSHDGILVLPENLVPGMPAADYFKPYSDWVYEIGLTPNRMDAMSHFGVAKDVCAYLSHHHREVRPVSPFTDTWKADNQSLPIKVEIENTESCRRYAGVSITGVIVKESPQWLKDKLVSIGQRPINNIVDITNFILHETGQPLHAFDAAAIIGNTVIVKNLPEGTAFTTLDEKERKLGADDLMICNAREGMCIAGVFGGLKSGVKENTRAIFLESAWFNPVSIRKTSVRHGLRTDAATRFEKGVDISNTVNVLKRAALMIKEIAGGQIASDIVDVYPQPLPKTEVALKNHYLKKLSGKNYHPDKVKRILTALGFEIVKEGLDELLVAVPYSKPDISIPADIVEEIVRIDGLDNIAIPSSITISPAVDALGAKEAWKDKMANYLVGQGFAEILTNSITSSKYFDEATLATTVKMINNLSAELDVLRPSMLETGLETIAYNINRKNNHLRLFEFGKTYAVDAAGVYQEPEHLCLYLTGKQGEDGWRARASQLDLYAAKGVVSALTALCGLTDLRFTRPDEGVLLLEFYHGKQLLGTLEEVSRKKLQAFDLRQDVYFIDIQLTALLKAAGKQKIVYKEVNKFPAMHRDLAMVVDSVTSYEAMEAVVHKLKLPRLKNMQLFDVFESDKLGAGKKSVAISFTFMDDEKTLTDKEVDAMVAKLVQGLEKELGAEIRK</sequence>
<dbReference type="InterPro" id="IPR045864">
    <property type="entry name" value="aa-tRNA-synth_II/BPL/LPL"/>
</dbReference>
<feature type="binding site" evidence="15">
    <location>
        <position position="481"/>
    </location>
    <ligand>
        <name>Mg(2+)</name>
        <dbReference type="ChEBI" id="CHEBI:18420"/>
        <note>shared with alpha subunit</note>
    </ligand>
</feature>
<comment type="similarity">
    <text evidence="2 15">Belongs to the phenylalanyl-tRNA synthetase beta subunit family. Type 1 subfamily.</text>
</comment>
<keyword evidence="21" id="KW-1185">Reference proteome</keyword>
<dbReference type="EC" id="6.1.1.20" evidence="15"/>
<evidence type="ECO:0000256" key="13">
    <source>
        <dbReference type="ARBA" id="ARBA00023146"/>
    </source>
</evidence>
<accession>A0A8X8ICP2</accession>
<gene>
    <name evidence="15" type="primary">pheT</name>
    <name evidence="20" type="ORF">SAMN05444410_107124</name>
</gene>
<dbReference type="InterPro" id="IPR005147">
    <property type="entry name" value="tRNA_synthase_B5-dom"/>
</dbReference>
<dbReference type="GO" id="GO:0009328">
    <property type="term" value="C:phenylalanine-tRNA ligase complex"/>
    <property type="evidence" value="ECO:0007669"/>
    <property type="project" value="TreeGrafter"/>
</dbReference>
<feature type="domain" description="B5" evidence="19">
    <location>
        <begin position="421"/>
        <end position="497"/>
    </location>
</feature>
<dbReference type="SMART" id="SM00874">
    <property type="entry name" value="B5"/>
    <property type="match status" value="1"/>
</dbReference>
<dbReference type="CDD" id="cd02796">
    <property type="entry name" value="tRNA_bind_bactPheRS"/>
    <property type="match status" value="1"/>
</dbReference>
<dbReference type="NCBIfam" id="TIGR00472">
    <property type="entry name" value="pheT_bact"/>
    <property type="match status" value="1"/>
</dbReference>
<keyword evidence="8 15" id="KW-0547">Nucleotide-binding</keyword>
<dbReference type="PROSITE" id="PS50886">
    <property type="entry name" value="TRBD"/>
    <property type="match status" value="1"/>
</dbReference>
<dbReference type="Pfam" id="PF03483">
    <property type="entry name" value="B3_4"/>
    <property type="match status" value="1"/>
</dbReference>
<keyword evidence="12 15" id="KW-0648">Protein biosynthesis</keyword>
<dbReference type="Gene3D" id="3.30.56.10">
    <property type="match status" value="2"/>
</dbReference>
<evidence type="ECO:0000256" key="12">
    <source>
        <dbReference type="ARBA" id="ARBA00022917"/>
    </source>
</evidence>
<comment type="cofactor">
    <cofactor evidence="15">
        <name>Mg(2+)</name>
        <dbReference type="ChEBI" id="CHEBI:18420"/>
    </cofactor>
    <text evidence="15">Binds 2 magnesium ions per tetramer.</text>
</comment>
<evidence type="ECO:0000256" key="3">
    <source>
        <dbReference type="ARBA" id="ARBA00011209"/>
    </source>
</evidence>
<dbReference type="InterPro" id="IPR033714">
    <property type="entry name" value="tRNA_bind_bactPheRS"/>
</dbReference>
<evidence type="ECO:0000313" key="21">
    <source>
        <dbReference type="Proteomes" id="UP000198711"/>
    </source>
</evidence>
<protein>
    <recommendedName>
        <fullName evidence="15">Phenylalanine--tRNA ligase beta subunit</fullName>
        <ecNumber evidence="15">6.1.1.20</ecNumber>
    </recommendedName>
    <alternativeName>
        <fullName evidence="15">Phenylalanyl-tRNA synthetase beta subunit</fullName>
        <shortName evidence="15">PheRS</shortName>
    </alternativeName>
</protein>
<dbReference type="Gene3D" id="3.30.930.10">
    <property type="entry name" value="Bira Bifunctional Protein, Domain 2"/>
    <property type="match status" value="1"/>
</dbReference>
<dbReference type="SUPFAM" id="SSF46955">
    <property type="entry name" value="Putative DNA-binding domain"/>
    <property type="match status" value="1"/>
</dbReference>
<dbReference type="PANTHER" id="PTHR10947">
    <property type="entry name" value="PHENYLALANYL-TRNA SYNTHETASE BETA CHAIN AND LEUCINE-RICH REPEAT-CONTAINING PROTEIN 47"/>
    <property type="match status" value="1"/>
</dbReference>
<dbReference type="GO" id="GO:0000287">
    <property type="term" value="F:magnesium ion binding"/>
    <property type="evidence" value="ECO:0007669"/>
    <property type="project" value="UniProtKB-UniRule"/>
</dbReference>
<dbReference type="PROSITE" id="PS51483">
    <property type="entry name" value="B5"/>
    <property type="match status" value="1"/>
</dbReference>